<dbReference type="EMBL" id="JAAAJB010000299">
    <property type="protein sequence ID" value="KAG0259051.1"/>
    <property type="molecule type" value="Genomic_DNA"/>
</dbReference>
<sequence>MRIKSLVVLCSAAVVMANASPQAVTSGALLRGVDTTNPRASPIDIFRYLENQITALASAAVMSARPVKQLVSNFERFVTGLVNFQGIHLNHTSDESIDLKGPLIQMEKAIRELCNKGDDSAPAYRLAVIARGLRDLVPGFNADGSVRTWLLNVLAMDNCNVMQRRGNVTLILAHIVLDTQADKSYTTYIPESVGQDHSLDL</sequence>
<dbReference type="Proteomes" id="UP000807716">
    <property type="component" value="Unassembled WGS sequence"/>
</dbReference>
<comment type="caution">
    <text evidence="2">The sequence shown here is derived from an EMBL/GenBank/DDBJ whole genome shotgun (WGS) entry which is preliminary data.</text>
</comment>
<feature type="signal peptide" evidence="1">
    <location>
        <begin position="1"/>
        <end position="19"/>
    </location>
</feature>
<proteinExistence type="predicted"/>
<protein>
    <submittedName>
        <fullName evidence="2">Uncharacterized protein</fullName>
    </submittedName>
</protein>
<dbReference type="AlphaFoldDB" id="A0A9P6Q5R3"/>
<keyword evidence="3" id="KW-1185">Reference proteome</keyword>
<evidence type="ECO:0000313" key="2">
    <source>
        <dbReference type="EMBL" id="KAG0259051.1"/>
    </source>
</evidence>
<feature type="chain" id="PRO_5040443099" evidence="1">
    <location>
        <begin position="20"/>
        <end position="201"/>
    </location>
</feature>
<gene>
    <name evidence="2" type="ORF">DFQ27_004250</name>
</gene>
<keyword evidence="1" id="KW-0732">Signal</keyword>
<evidence type="ECO:0000313" key="3">
    <source>
        <dbReference type="Proteomes" id="UP000807716"/>
    </source>
</evidence>
<reference evidence="2" key="1">
    <citation type="journal article" date="2020" name="Fungal Divers.">
        <title>Resolving the Mortierellaceae phylogeny through synthesis of multi-gene phylogenetics and phylogenomics.</title>
        <authorList>
            <person name="Vandepol N."/>
            <person name="Liber J."/>
            <person name="Desiro A."/>
            <person name="Na H."/>
            <person name="Kennedy M."/>
            <person name="Barry K."/>
            <person name="Grigoriev I.V."/>
            <person name="Miller A.N."/>
            <person name="O'Donnell K."/>
            <person name="Stajich J.E."/>
            <person name="Bonito G."/>
        </authorList>
    </citation>
    <scope>NUCLEOTIDE SEQUENCE</scope>
    <source>
        <strain evidence="2">BC1065</strain>
    </source>
</reference>
<dbReference type="OrthoDB" id="2441166at2759"/>
<accession>A0A9P6Q5R3</accession>
<organism evidence="2 3">
    <name type="scientific">Actinomortierella ambigua</name>
    <dbReference type="NCBI Taxonomy" id="1343610"/>
    <lineage>
        <taxon>Eukaryota</taxon>
        <taxon>Fungi</taxon>
        <taxon>Fungi incertae sedis</taxon>
        <taxon>Mucoromycota</taxon>
        <taxon>Mortierellomycotina</taxon>
        <taxon>Mortierellomycetes</taxon>
        <taxon>Mortierellales</taxon>
        <taxon>Mortierellaceae</taxon>
        <taxon>Actinomortierella</taxon>
    </lineage>
</organism>
<name>A0A9P6Q5R3_9FUNG</name>
<evidence type="ECO:0000256" key="1">
    <source>
        <dbReference type="SAM" id="SignalP"/>
    </source>
</evidence>